<dbReference type="EMBL" id="KZ613943">
    <property type="protein sequence ID" value="PMD42502.1"/>
    <property type="molecule type" value="Genomic_DNA"/>
</dbReference>
<protein>
    <recommendedName>
        <fullName evidence="4">DNA-directed RNA polymerase I subunit RPA34.5</fullName>
    </recommendedName>
</protein>
<dbReference type="Gene3D" id="6.20.250.70">
    <property type="match status" value="1"/>
</dbReference>
<feature type="compositionally biased region" description="Polar residues" evidence="1">
    <location>
        <begin position="508"/>
        <end position="525"/>
    </location>
</feature>
<feature type="region of interest" description="Disordered" evidence="1">
    <location>
        <begin position="1"/>
        <end position="141"/>
    </location>
</feature>
<dbReference type="PANTHER" id="PTHR28155">
    <property type="entry name" value="ACR243WP"/>
    <property type="match status" value="1"/>
</dbReference>
<reference evidence="2 3" key="1">
    <citation type="submission" date="2016-04" db="EMBL/GenBank/DDBJ databases">
        <title>A degradative enzymes factory behind the ericoid mycorrhizal symbiosis.</title>
        <authorList>
            <consortium name="DOE Joint Genome Institute"/>
            <person name="Martino E."/>
            <person name="Morin E."/>
            <person name="Grelet G."/>
            <person name="Kuo A."/>
            <person name="Kohler A."/>
            <person name="Daghino S."/>
            <person name="Barry K."/>
            <person name="Choi C."/>
            <person name="Cichocki N."/>
            <person name="Clum A."/>
            <person name="Copeland A."/>
            <person name="Hainaut M."/>
            <person name="Haridas S."/>
            <person name="Labutti K."/>
            <person name="Lindquist E."/>
            <person name="Lipzen A."/>
            <person name="Khouja H.-R."/>
            <person name="Murat C."/>
            <person name="Ohm R."/>
            <person name="Olson A."/>
            <person name="Spatafora J."/>
            <person name="Veneault-Fourrey C."/>
            <person name="Henrissat B."/>
            <person name="Grigoriev I."/>
            <person name="Martin F."/>
            <person name="Perotto S."/>
        </authorList>
    </citation>
    <scope>NUCLEOTIDE SEQUENCE [LARGE SCALE GENOMIC DNA]</scope>
    <source>
        <strain evidence="2 3">F</strain>
    </source>
</reference>
<dbReference type="GO" id="GO:0006360">
    <property type="term" value="P:transcription by RNA polymerase I"/>
    <property type="evidence" value="ECO:0007669"/>
    <property type="project" value="InterPro"/>
</dbReference>
<dbReference type="Pfam" id="PF08208">
    <property type="entry name" value="RNA_polI_A34"/>
    <property type="match status" value="1"/>
</dbReference>
<evidence type="ECO:0000313" key="3">
    <source>
        <dbReference type="Proteomes" id="UP000235786"/>
    </source>
</evidence>
<sequence>MPTLKPLGRDAHKKKPSAASKKATSSAPPPTSFKSSEYVQETEEEEPENSKKENQSDSDSESLPLNPASVLIKSNGKLPRPAGSSSSSENESSSDESDSEADNEDEEEQPLVGAKQTIIDPHEKSTKSSAHNVVTFRQPPPYKPPVGFEKISLDGTPKVGHIFKKSSLEGKQIWYFTAPASLPVSSIGQISLKDATDSKPIVNHNGNEYGFVRDSAEDKTYTKIMVPSGSDDGYRLAKKSIDQIFHLQQIVQLPGVQNSNRIALSSSKATVPARKPIRKQPEGLKMRFRPIGFGDGETGKIGSSSSSVDGSTGGVSDEDHGRPAVRFRQPINVASDKSEAEEPSEDSESDEESSHSEAPPIPTRPIVKEKTNKTSPIIQSSQDVTNGSLKRKQSSQGAREPKHSSSRLSSIDDRELKRLKKNQAESQESLEDKASLLIEPRNGSLKQLPAKAEVTSAEHTPIHPPKSNALSHSSPAPQAKVNPRKSDRGSPEKFKPRKRDHSEPATPAQKNGMSLQDLTKATDPSLSGDERRKKMKKMRNKD</sequence>
<proteinExistence type="predicted"/>
<dbReference type="AlphaFoldDB" id="A0A2J6RVF2"/>
<dbReference type="OrthoDB" id="76224at2759"/>
<evidence type="ECO:0008006" key="4">
    <source>
        <dbReference type="Google" id="ProtNLM"/>
    </source>
</evidence>
<dbReference type="STRING" id="1149755.A0A2J6RVF2"/>
<feature type="compositionally biased region" description="Polar residues" evidence="1">
    <location>
        <begin position="373"/>
        <end position="388"/>
    </location>
</feature>
<evidence type="ECO:0000256" key="1">
    <source>
        <dbReference type="SAM" id="MobiDB-lite"/>
    </source>
</evidence>
<gene>
    <name evidence="2" type="ORF">L207DRAFT_632264</name>
</gene>
<dbReference type="InterPro" id="IPR053263">
    <property type="entry name" value="Euk_RPA34_RNAP_subunit"/>
</dbReference>
<feature type="compositionally biased region" description="Low complexity" evidence="1">
    <location>
        <begin position="17"/>
        <end position="39"/>
    </location>
</feature>
<feature type="compositionally biased region" description="Low complexity" evidence="1">
    <location>
        <begin position="300"/>
        <end position="310"/>
    </location>
</feature>
<organism evidence="2 3">
    <name type="scientific">Hyaloscypha variabilis (strain UAMH 11265 / GT02V1 / F)</name>
    <name type="common">Meliniomyces variabilis</name>
    <dbReference type="NCBI Taxonomy" id="1149755"/>
    <lineage>
        <taxon>Eukaryota</taxon>
        <taxon>Fungi</taxon>
        <taxon>Dikarya</taxon>
        <taxon>Ascomycota</taxon>
        <taxon>Pezizomycotina</taxon>
        <taxon>Leotiomycetes</taxon>
        <taxon>Helotiales</taxon>
        <taxon>Hyaloscyphaceae</taxon>
        <taxon>Hyaloscypha</taxon>
        <taxon>Hyaloscypha variabilis</taxon>
    </lineage>
</organism>
<feature type="compositionally biased region" description="Basic and acidic residues" evidence="1">
    <location>
        <begin position="484"/>
        <end position="494"/>
    </location>
</feature>
<feature type="compositionally biased region" description="Basic residues" evidence="1">
    <location>
        <begin position="533"/>
        <end position="542"/>
    </location>
</feature>
<dbReference type="InterPro" id="IPR013240">
    <property type="entry name" value="DNA-dir_RNA_pol1_su_RPA34"/>
</dbReference>
<feature type="region of interest" description="Disordered" evidence="1">
    <location>
        <begin position="271"/>
        <end position="542"/>
    </location>
</feature>
<accession>A0A2J6RVF2</accession>
<name>A0A2J6RVF2_HYAVF</name>
<feature type="compositionally biased region" description="Acidic residues" evidence="1">
    <location>
        <begin position="92"/>
        <end position="109"/>
    </location>
</feature>
<dbReference type="Proteomes" id="UP000235786">
    <property type="component" value="Unassembled WGS sequence"/>
</dbReference>
<dbReference type="PANTHER" id="PTHR28155:SF1">
    <property type="entry name" value="DNA-DIRECTED RNA POLYMERASE I SUBUNIT RPA34.5-DOMAIN-CONTAINING PROTEIN"/>
    <property type="match status" value="1"/>
</dbReference>
<keyword evidence="3" id="KW-1185">Reference proteome</keyword>
<evidence type="ECO:0000313" key="2">
    <source>
        <dbReference type="EMBL" id="PMD42502.1"/>
    </source>
</evidence>
<feature type="compositionally biased region" description="Acidic residues" evidence="1">
    <location>
        <begin position="339"/>
        <end position="351"/>
    </location>
</feature>